<dbReference type="PANTHER" id="PTHR38340:SF1">
    <property type="entry name" value="S-LAYER PROTEIN"/>
    <property type="match status" value="1"/>
</dbReference>
<name>A0A9X3S6B4_9ACTN</name>
<comment type="caution">
    <text evidence="4">The sequence shown here is derived from an EMBL/GenBank/DDBJ whole genome shotgun (WGS) entry which is preliminary data.</text>
</comment>
<evidence type="ECO:0008006" key="6">
    <source>
        <dbReference type="Google" id="ProtNLM"/>
    </source>
</evidence>
<evidence type="ECO:0000313" key="4">
    <source>
        <dbReference type="EMBL" id="MDA0162553.1"/>
    </source>
</evidence>
<protein>
    <recommendedName>
        <fullName evidence="6">Calcium-binding protein</fullName>
    </recommendedName>
</protein>
<dbReference type="InterPro" id="IPR001343">
    <property type="entry name" value="Hemolysn_Ca-bd"/>
</dbReference>
<dbReference type="InterPro" id="IPR050557">
    <property type="entry name" value="RTX_toxin/Mannuronan_C5-epim"/>
</dbReference>
<dbReference type="PRINTS" id="PR00313">
    <property type="entry name" value="CABNDNGRPT"/>
</dbReference>
<dbReference type="InterPro" id="IPR011049">
    <property type="entry name" value="Serralysin-like_metalloprot_C"/>
</dbReference>
<dbReference type="GO" id="GO:0005576">
    <property type="term" value="C:extracellular region"/>
    <property type="evidence" value="ECO:0007669"/>
    <property type="project" value="UniProtKB-SubCell"/>
</dbReference>
<feature type="chain" id="PRO_5040763882" description="Calcium-binding protein" evidence="3">
    <location>
        <begin position="22"/>
        <end position="597"/>
    </location>
</feature>
<proteinExistence type="predicted"/>
<dbReference type="EMBL" id="JAPDOD010000019">
    <property type="protein sequence ID" value="MDA0162553.1"/>
    <property type="molecule type" value="Genomic_DNA"/>
</dbReference>
<sequence>MIRPLLGALALLAFAAPAASAADAEIFATNNTAVITDPADPRLKDNLKDFARQVERIVADGGGDPRGSQLLDGVFFDGGTTTFERSREFDVDHVSESELHTIADTIRARFGQQSVLTFDQLPAGSRDVDAVQLDVPGVTATALRTGLLNDAEARERLFGGSVTQDQHLLLVASLEDADLARKFAKAIGGDVKRAKTKYGKREFVEGPLPARVERGTLVISGTADDDALSLLRRPGRIEVGVGDATFAFAARDVDRIRVDGGDGTSDTLSLADHRLDLRAVGDHVRAGDVDLDGVEIVTATADELSVGDLSATDVFQVNADADRTTAYGSEGDDQISFGSFGLLGPTFIQLVNPSLDRSLTVDGRGGDDIISAASAAVDLTLVGGSGDNVLIGGPGDDHLIGGDGFDDVSGGKGEDVAFLGGDFDRFTWKPGDGSDVVDGGASRDSLSIQGTNDGEAYALNPDGRGLRFTVGDTALALAGIEEVDPVLGSGEDTFAIGDLSRTGAQLVDISLASLPITPLGDFIADRITVAGTDKPDALKLAGKIVVGGTATLTGLPWTVNVSHAESFDTLAIDGRGGKDTLDTSAFTAGTIGVEFAG</sequence>
<dbReference type="PANTHER" id="PTHR38340">
    <property type="entry name" value="S-LAYER PROTEIN"/>
    <property type="match status" value="1"/>
</dbReference>
<keyword evidence="2" id="KW-0964">Secreted</keyword>
<gene>
    <name evidence="4" type="ORF">OM076_19925</name>
</gene>
<dbReference type="Gene3D" id="2.150.10.10">
    <property type="entry name" value="Serralysin-like metalloprotease, C-terminal"/>
    <property type="match status" value="1"/>
</dbReference>
<organism evidence="4 5">
    <name type="scientific">Solirubrobacter ginsenosidimutans</name>
    <dbReference type="NCBI Taxonomy" id="490573"/>
    <lineage>
        <taxon>Bacteria</taxon>
        <taxon>Bacillati</taxon>
        <taxon>Actinomycetota</taxon>
        <taxon>Thermoleophilia</taxon>
        <taxon>Solirubrobacterales</taxon>
        <taxon>Solirubrobacteraceae</taxon>
        <taxon>Solirubrobacter</taxon>
    </lineage>
</organism>
<comment type="subcellular location">
    <subcellularLocation>
        <location evidence="1">Secreted</location>
    </subcellularLocation>
</comment>
<keyword evidence="5" id="KW-1185">Reference proteome</keyword>
<reference evidence="4" key="1">
    <citation type="submission" date="2022-10" db="EMBL/GenBank/DDBJ databases">
        <title>The WGS of Solirubrobacter ginsenosidimutans DSM 21036.</title>
        <authorList>
            <person name="Jiang Z."/>
        </authorList>
    </citation>
    <scope>NUCLEOTIDE SEQUENCE</scope>
    <source>
        <strain evidence="4">DSM 21036</strain>
    </source>
</reference>
<dbReference type="RefSeq" id="WP_270041794.1">
    <property type="nucleotide sequence ID" value="NZ_JAPDOD010000019.1"/>
</dbReference>
<dbReference type="AlphaFoldDB" id="A0A9X3S6B4"/>
<dbReference type="SUPFAM" id="SSF51120">
    <property type="entry name" value="beta-Roll"/>
    <property type="match status" value="1"/>
</dbReference>
<feature type="signal peptide" evidence="3">
    <location>
        <begin position="1"/>
        <end position="21"/>
    </location>
</feature>
<evidence type="ECO:0000256" key="3">
    <source>
        <dbReference type="SAM" id="SignalP"/>
    </source>
</evidence>
<dbReference type="Proteomes" id="UP001149140">
    <property type="component" value="Unassembled WGS sequence"/>
</dbReference>
<dbReference type="Pfam" id="PF00353">
    <property type="entry name" value="HemolysinCabind"/>
    <property type="match status" value="2"/>
</dbReference>
<evidence type="ECO:0000313" key="5">
    <source>
        <dbReference type="Proteomes" id="UP001149140"/>
    </source>
</evidence>
<keyword evidence="3" id="KW-0732">Signal</keyword>
<accession>A0A9X3S6B4</accession>
<evidence type="ECO:0000256" key="1">
    <source>
        <dbReference type="ARBA" id="ARBA00004613"/>
    </source>
</evidence>
<dbReference type="GO" id="GO:0005509">
    <property type="term" value="F:calcium ion binding"/>
    <property type="evidence" value="ECO:0007669"/>
    <property type="project" value="InterPro"/>
</dbReference>
<evidence type="ECO:0000256" key="2">
    <source>
        <dbReference type="ARBA" id="ARBA00022525"/>
    </source>
</evidence>